<evidence type="ECO:0000313" key="3">
    <source>
        <dbReference type="Proteomes" id="UP000253303"/>
    </source>
</evidence>
<feature type="region of interest" description="Disordered" evidence="1">
    <location>
        <begin position="52"/>
        <end position="85"/>
    </location>
</feature>
<dbReference type="AlphaFoldDB" id="A0A366LTY8"/>
<comment type="caution">
    <text evidence="2">The sequence shown here is derived from an EMBL/GenBank/DDBJ whole genome shotgun (WGS) entry which is preliminary data.</text>
</comment>
<protein>
    <submittedName>
        <fullName evidence="2">Uncharacterized protein</fullName>
    </submittedName>
</protein>
<evidence type="ECO:0000313" key="2">
    <source>
        <dbReference type="EMBL" id="RBQ17217.1"/>
    </source>
</evidence>
<keyword evidence="3" id="KW-1185">Reference proteome</keyword>
<sequence length="166" mass="17796">MVTSLLAKLGRAEESARQECAELARQMEQLQERMAAARRRLERLSIAREELTALEADGEPVGPEAGKPAGSGSETAGQAEVHQERPVLRGLRKDAVVLLASSEEPLRARDVVRALGQRDARGQVEGMRARLKRLVADGWLIEREQGLFAVASGVNGFAGEGGAATS</sequence>
<dbReference type="RefSeq" id="WP_113983225.1">
    <property type="nucleotide sequence ID" value="NZ_QMEY01000012.1"/>
</dbReference>
<dbReference type="Proteomes" id="UP000253303">
    <property type="component" value="Unassembled WGS sequence"/>
</dbReference>
<dbReference type="OrthoDB" id="4548279at2"/>
<evidence type="ECO:0000256" key="1">
    <source>
        <dbReference type="SAM" id="MobiDB-lite"/>
    </source>
</evidence>
<dbReference type="EMBL" id="QMEY01000012">
    <property type="protein sequence ID" value="RBQ17217.1"/>
    <property type="molecule type" value="Genomic_DNA"/>
</dbReference>
<gene>
    <name evidence="2" type="ORF">DP939_25050</name>
</gene>
<name>A0A366LTY8_9ACTN</name>
<proteinExistence type="predicted"/>
<organism evidence="2 3">
    <name type="scientific">Spongiactinospora rosea</name>
    <dbReference type="NCBI Taxonomy" id="2248750"/>
    <lineage>
        <taxon>Bacteria</taxon>
        <taxon>Bacillati</taxon>
        <taxon>Actinomycetota</taxon>
        <taxon>Actinomycetes</taxon>
        <taxon>Streptosporangiales</taxon>
        <taxon>Streptosporangiaceae</taxon>
        <taxon>Spongiactinospora</taxon>
    </lineage>
</organism>
<reference evidence="2 3" key="1">
    <citation type="submission" date="2018-06" db="EMBL/GenBank/DDBJ databases">
        <title>Sphaerisporangium craniellae sp. nov., isolated from a marine sponge in the South China Sea.</title>
        <authorList>
            <person name="Li L."/>
        </authorList>
    </citation>
    <scope>NUCLEOTIDE SEQUENCE [LARGE SCALE GENOMIC DNA]</scope>
    <source>
        <strain evidence="2 3">LHW63015</strain>
    </source>
</reference>
<accession>A0A366LTY8</accession>